<dbReference type="PANTHER" id="PTHR45790:SF3">
    <property type="entry name" value="S-ADENOSYL-L-METHIONINE-DEPENDENT UROPORPHYRINOGEN III METHYLTRANSFERASE, CHLOROPLASTIC"/>
    <property type="match status" value="1"/>
</dbReference>
<evidence type="ECO:0000256" key="5">
    <source>
        <dbReference type="ARBA" id="ARBA00023244"/>
    </source>
</evidence>
<keyword evidence="2" id="KW-0489">Methyltransferase</keyword>
<dbReference type="InterPro" id="IPR000878">
    <property type="entry name" value="4pyrrol_Mease"/>
</dbReference>
<dbReference type="STRING" id="33097.A0A150FYN8"/>
<dbReference type="Pfam" id="PF00590">
    <property type="entry name" value="TP_methylase"/>
    <property type="match status" value="1"/>
</dbReference>
<evidence type="ECO:0000256" key="2">
    <source>
        <dbReference type="ARBA" id="ARBA00022603"/>
    </source>
</evidence>
<protein>
    <recommendedName>
        <fullName evidence="1">uroporphyrinogen-III C-methyltransferase</fullName>
        <ecNumber evidence="1">2.1.1.107</ecNumber>
    </recommendedName>
</protein>
<feature type="domain" description="Tetrapyrrole methylase" evidence="6">
    <location>
        <begin position="14"/>
        <end position="219"/>
    </location>
</feature>
<dbReference type="InterPro" id="IPR003043">
    <property type="entry name" value="Uropor_MeTrfase_CS"/>
</dbReference>
<evidence type="ECO:0000313" key="8">
    <source>
        <dbReference type="Proteomes" id="UP000075714"/>
    </source>
</evidence>
<evidence type="ECO:0000256" key="3">
    <source>
        <dbReference type="ARBA" id="ARBA00022679"/>
    </source>
</evidence>
<keyword evidence="4" id="KW-0949">S-adenosyl-L-methionine</keyword>
<dbReference type="Gene3D" id="3.30.950.10">
    <property type="entry name" value="Methyltransferase, Cobalt-precorrin-4 Transmethylase, Domain 2"/>
    <property type="match status" value="1"/>
</dbReference>
<evidence type="ECO:0000313" key="7">
    <source>
        <dbReference type="EMBL" id="KXZ42698.1"/>
    </source>
</evidence>
<proteinExistence type="predicted"/>
<dbReference type="CDD" id="cd11642">
    <property type="entry name" value="SUMT"/>
    <property type="match status" value="1"/>
</dbReference>
<dbReference type="AlphaFoldDB" id="A0A150FYN8"/>
<dbReference type="NCBIfam" id="NF004790">
    <property type="entry name" value="PRK06136.1"/>
    <property type="match status" value="1"/>
</dbReference>
<dbReference type="NCBIfam" id="TIGR01469">
    <property type="entry name" value="cobA_cysG_Cterm"/>
    <property type="match status" value="1"/>
</dbReference>
<accession>A0A150FYN8</accession>
<dbReference type="SUPFAM" id="SSF53790">
    <property type="entry name" value="Tetrapyrrole methylase"/>
    <property type="match status" value="1"/>
</dbReference>
<gene>
    <name evidence="7" type="ORF">GPECTOR_124g498</name>
</gene>
<dbReference type="GO" id="GO:0004851">
    <property type="term" value="F:uroporphyrin-III C-methyltransferase activity"/>
    <property type="evidence" value="ECO:0007669"/>
    <property type="project" value="UniProtKB-EC"/>
</dbReference>
<reference evidence="8" key="1">
    <citation type="journal article" date="2016" name="Nat. Commun.">
        <title>The Gonium pectorale genome demonstrates co-option of cell cycle regulation during the evolution of multicellularity.</title>
        <authorList>
            <person name="Hanschen E.R."/>
            <person name="Marriage T.N."/>
            <person name="Ferris P.J."/>
            <person name="Hamaji T."/>
            <person name="Toyoda A."/>
            <person name="Fujiyama A."/>
            <person name="Neme R."/>
            <person name="Noguchi H."/>
            <person name="Minakuchi Y."/>
            <person name="Suzuki M."/>
            <person name="Kawai-Toyooka H."/>
            <person name="Smith D.R."/>
            <person name="Sparks H."/>
            <person name="Anderson J."/>
            <person name="Bakaric R."/>
            <person name="Luria V."/>
            <person name="Karger A."/>
            <person name="Kirschner M.W."/>
            <person name="Durand P.M."/>
            <person name="Michod R.E."/>
            <person name="Nozaki H."/>
            <person name="Olson B.J."/>
        </authorList>
    </citation>
    <scope>NUCLEOTIDE SEQUENCE [LARGE SCALE GENOMIC DNA]</scope>
    <source>
        <strain evidence="8">NIES-2863</strain>
    </source>
</reference>
<evidence type="ECO:0000259" key="6">
    <source>
        <dbReference type="Pfam" id="PF00590"/>
    </source>
</evidence>
<comment type="caution">
    <text evidence="7">The sequence shown here is derived from an EMBL/GenBank/DDBJ whole genome shotgun (WGS) entry which is preliminary data.</text>
</comment>
<dbReference type="InterPro" id="IPR050161">
    <property type="entry name" value="Siro_Cobalamin_biosynth"/>
</dbReference>
<dbReference type="InterPro" id="IPR014777">
    <property type="entry name" value="4pyrrole_Mease_sub1"/>
</dbReference>
<dbReference type="InterPro" id="IPR035996">
    <property type="entry name" value="4pyrrol_Methylase_sf"/>
</dbReference>
<dbReference type="EMBL" id="LSYV01000124">
    <property type="protein sequence ID" value="KXZ42698.1"/>
    <property type="molecule type" value="Genomic_DNA"/>
</dbReference>
<dbReference type="InterPro" id="IPR006366">
    <property type="entry name" value="CobA/CysG_C"/>
</dbReference>
<evidence type="ECO:0000256" key="4">
    <source>
        <dbReference type="ARBA" id="ARBA00022691"/>
    </source>
</evidence>
<dbReference type="OrthoDB" id="508204at2759"/>
<dbReference type="GO" id="GO:0019354">
    <property type="term" value="P:siroheme biosynthetic process"/>
    <property type="evidence" value="ECO:0007669"/>
    <property type="project" value="InterPro"/>
</dbReference>
<evidence type="ECO:0000256" key="1">
    <source>
        <dbReference type="ARBA" id="ARBA00012162"/>
    </source>
</evidence>
<dbReference type="FunFam" id="3.40.1010.10:FF:000001">
    <property type="entry name" value="Siroheme synthase"/>
    <property type="match status" value="1"/>
</dbReference>
<keyword evidence="8" id="KW-1185">Reference proteome</keyword>
<dbReference type="InterPro" id="IPR014776">
    <property type="entry name" value="4pyrrole_Mease_sub2"/>
</dbReference>
<dbReference type="EC" id="2.1.1.107" evidence="1"/>
<dbReference type="PROSITE" id="PS00839">
    <property type="entry name" value="SUMT_1"/>
    <property type="match status" value="1"/>
</dbReference>
<dbReference type="GO" id="GO:0032259">
    <property type="term" value="P:methylation"/>
    <property type="evidence" value="ECO:0007669"/>
    <property type="project" value="UniProtKB-KW"/>
</dbReference>
<organism evidence="7 8">
    <name type="scientific">Gonium pectorale</name>
    <name type="common">Green alga</name>
    <dbReference type="NCBI Taxonomy" id="33097"/>
    <lineage>
        <taxon>Eukaryota</taxon>
        <taxon>Viridiplantae</taxon>
        <taxon>Chlorophyta</taxon>
        <taxon>core chlorophytes</taxon>
        <taxon>Chlorophyceae</taxon>
        <taxon>CS clade</taxon>
        <taxon>Chlamydomonadales</taxon>
        <taxon>Volvocaceae</taxon>
        <taxon>Gonium</taxon>
    </lineage>
</organism>
<dbReference type="Gene3D" id="3.40.1010.10">
    <property type="entry name" value="Cobalt-precorrin-4 Transmethylase, Domain 1"/>
    <property type="match status" value="1"/>
</dbReference>
<dbReference type="PANTHER" id="PTHR45790">
    <property type="entry name" value="SIROHEME SYNTHASE-RELATED"/>
    <property type="match status" value="1"/>
</dbReference>
<sequence length="244" mass="25570">MDGEQHGGPPPRGKCWLVGAGPGPADYLTLKAVRLLESAEVIIYDDLGSQDALGFAGPSAERIYVGKRGGRDSIKQPQIDALLVEHCLRGRRVVRLKGGCPSVFSRGASETAALRAAGVEYELVPGVSSALAAPLFAGFPLTHATLSPSFTVLSGHDVEGTDWEALRGLPTLVLLMGGRNLGAITERLRQTGWAPDTPVVVVRSAGLPEQRVWRSTLGSVVDDTADAGGLSPCVVVIGRVVDES</sequence>
<dbReference type="Proteomes" id="UP000075714">
    <property type="component" value="Unassembled WGS sequence"/>
</dbReference>
<keyword evidence="3" id="KW-0808">Transferase</keyword>
<name>A0A150FYN8_GONPE</name>
<keyword evidence="5" id="KW-0627">Porphyrin biosynthesis</keyword>